<name>A0A2T7A6J8_TUBBO</name>
<dbReference type="AlphaFoldDB" id="A0A2T7A6J8"/>
<protein>
    <submittedName>
        <fullName evidence="1">Uncharacterized protein</fullName>
    </submittedName>
</protein>
<accession>A0A2T7A6J8</accession>
<comment type="caution">
    <text evidence="1">The sequence shown here is derived from an EMBL/GenBank/DDBJ whole genome shotgun (WGS) entry which is preliminary data.</text>
</comment>
<proteinExistence type="predicted"/>
<dbReference type="EMBL" id="NESQ01000014">
    <property type="protein sequence ID" value="PUU83363.1"/>
    <property type="molecule type" value="Genomic_DNA"/>
</dbReference>
<organism evidence="1 2">
    <name type="scientific">Tuber borchii</name>
    <name type="common">White truffle</name>
    <dbReference type="NCBI Taxonomy" id="42251"/>
    <lineage>
        <taxon>Eukaryota</taxon>
        <taxon>Fungi</taxon>
        <taxon>Dikarya</taxon>
        <taxon>Ascomycota</taxon>
        <taxon>Pezizomycotina</taxon>
        <taxon>Pezizomycetes</taxon>
        <taxon>Pezizales</taxon>
        <taxon>Tuberaceae</taxon>
        <taxon>Tuber</taxon>
    </lineage>
</organism>
<dbReference type="Proteomes" id="UP000244722">
    <property type="component" value="Unassembled WGS sequence"/>
</dbReference>
<keyword evidence="2" id="KW-1185">Reference proteome</keyword>
<evidence type="ECO:0000313" key="2">
    <source>
        <dbReference type="Proteomes" id="UP000244722"/>
    </source>
</evidence>
<gene>
    <name evidence="1" type="ORF">B9Z19DRAFT_1119434</name>
</gene>
<dbReference type="STRING" id="42251.A0A2T7A6J8"/>
<sequence>MERDPFALRIECLMMVETGHRQTRRIPGRFPRCLQDFEIDETGAVVSTMGSTELEIPYDTIFDNYHPESLLLPPPPARFCFLELSRFAVRMFQDLKNLIAIKYMREGVVFAYEVIQGSLHALYIIYTSFAALVSVDLL</sequence>
<reference evidence="1 2" key="1">
    <citation type="submission" date="2017-04" db="EMBL/GenBank/DDBJ databases">
        <title>Draft genome sequence of Tuber borchii Vittad., a whitish edible truffle.</title>
        <authorList>
            <consortium name="DOE Joint Genome Institute"/>
            <person name="Murat C."/>
            <person name="Kuo A."/>
            <person name="Barry K.W."/>
            <person name="Clum A."/>
            <person name="Dockter R.B."/>
            <person name="Fauchery L."/>
            <person name="Iotti M."/>
            <person name="Kohler A."/>
            <person name="Labutti K."/>
            <person name="Lindquist E.A."/>
            <person name="Lipzen A."/>
            <person name="Ohm R.A."/>
            <person name="Wang M."/>
            <person name="Grigoriev I.V."/>
            <person name="Zambonelli A."/>
            <person name="Martin F.M."/>
        </authorList>
    </citation>
    <scope>NUCLEOTIDE SEQUENCE [LARGE SCALE GENOMIC DNA]</scope>
    <source>
        <strain evidence="1 2">Tbo3840</strain>
    </source>
</reference>
<dbReference type="OrthoDB" id="76567at2759"/>
<evidence type="ECO:0000313" key="1">
    <source>
        <dbReference type="EMBL" id="PUU83363.1"/>
    </source>
</evidence>